<accession>A0ABW0KBV6</accession>
<keyword evidence="5 8" id="KW-0812">Transmembrane</keyword>
<evidence type="ECO:0000256" key="3">
    <source>
        <dbReference type="ARBA" id="ARBA00022448"/>
    </source>
</evidence>
<keyword evidence="4" id="KW-0309">Germination</keyword>
<keyword evidence="3" id="KW-0813">Transport</keyword>
<sequence>MKQFILIIVENQVGIGILSLPRELAESAGTDGWISIILGWILAVLLSLVIIRIMEKNPEYTLFEILTKYFGKWAGKGLAAVWILLYVCAASTVMLSAIHIIKIWIIQGTPNYMLMALFVIPVYMITKQGVRGIGEFAELVLIVTLWMPFLLILTLKDDTQWMNLIPIGKEGISPILSSVKTTVYSFTGFEMAFFFYPFLKDKKSAFKGIVLANSISMMIYITTTIVCFVKFSRTEIKEYVYPTLNLLKLIHLPFLERLEIICLPLYLVFIFMTIIPFLYVAAFGTSQILGKQDHRNFLRIVITLWILLSFFFIPTDSQITKMAKMVGITGLYSVYVFPIFLWIYGWIFHFVRKEVRQ</sequence>
<dbReference type="EMBL" id="JBHSMJ010000022">
    <property type="protein sequence ID" value="MFC5450001.1"/>
    <property type="molecule type" value="Genomic_DNA"/>
</dbReference>
<feature type="transmembrane region" description="Helical" evidence="8">
    <location>
        <begin position="73"/>
        <end position="98"/>
    </location>
</feature>
<dbReference type="RefSeq" id="WP_270884987.1">
    <property type="nucleotide sequence ID" value="NZ_JAQFVF010000080.1"/>
</dbReference>
<dbReference type="Gene3D" id="1.20.1740.10">
    <property type="entry name" value="Amino acid/polyamine transporter I"/>
    <property type="match status" value="1"/>
</dbReference>
<feature type="transmembrane region" description="Helical" evidence="8">
    <location>
        <begin position="104"/>
        <end position="124"/>
    </location>
</feature>
<feature type="transmembrane region" description="Helical" evidence="8">
    <location>
        <begin position="296"/>
        <end position="313"/>
    </location>
</feature>
<keyword evidence="7 8" id="KW-0472">Membrane</keyword>
<reference evidence="10" key="1">
    <citation type="journal article" date="2019" name="Int. J. Syst. Evol. Microbiol.">
        <title>The Global Catalogue of Microorganisms (GCM) 10K type strain sequencing project: providing services to taxonomists for standard genome sequencing and annotation.</title>
        <authorList>
            <consortium name="The Broad Institute Genomics Platform"/>
            <consortium name="The Broad Institute Genome Sequencing Center for Infectious Disease"/>
            <person name="Wu L."/>
            <person name="Ma J."/>
        </authorList>
    </citation>
    <scope>NUCLEOTIDE SEQUENCE [LARGE SCALE GENOMIC DNA]</scope>
    <source>
        <strain evidence="10">KACC 11904</strain>
    </source>
</reference>
<comment type="subcellular location">
    <subcellularLocation>
        <location evidence="1">Membrane</location>
        <topology evidence="1">Multi-pass membrane protein</topology>
    </subcellularLocation>
</comment>
<evidence type="ECO:0000256" key="2">
    <source>
        <dbReference type="ARBA" id="ARBA00007998"/>
    </source>
</evidence>
<evidence type="ECO:0000256" key="6">
    <source>
        <dbReference type="ARBA" id="ARBA00022989"/>
    </source>
</evidence>
<proteinExistence type="inferred from homology"/>
<comment type="caution">
    <text evidence="9">The sequence shown here is derived from an EMBL/GenBank/DDBJ whole genome shotgun (WGS) entry which is preliminary data.</text>
</comment>
<evidence type="ECO:0000256" key="1">
    <source>
        <dbReference type="ARBA" id="ARBA00004141"/>
    </source>
</evidence>
<gene>
    <name evidence="9" type="ORF">ACFPOG_17260</name>
</gene>
<protein>
    <submittedName>
        <fullName evidence="9">Endospore germination permease</fullName>
    </submittedName>
</protein>
<feature type="transmembrane region" description="Helical" evidence="8">
    <location>
        <begin position="208"/>
        <end position="231"/>
    </location>
</feature>
<feature type="transmembrane region" description="Helical" evidence="8">
    <location>
        <begin position="136"/>
        <end position="155"/>
    </location>
</feature>
<keyword evidence="6 8" id="KW-1133">Transmembrane helix</keyword>
<evidence type="ECO:0000256" key="5">
    <source>
        <dbReference type="ARBA" id="ARBA00022692"/>
    </source>
</evidence>
<keyword evidence="10" id="KW-1185">Reference proteome</keyword>
<organism evidence="9 10">
    <name type="scientific">Paenibacillus aestuarii</name>
    <dbReference type="NCBI Taxonomy" id="516965"/>
    <lineage>
        <taxon>Bacteria</taxon>
        <taxon>Bacillati</taxon>
        <taxon>Bacillota</taxon>
        <taxon>Bacilli</taxon>
        <taxon>Bacillales</taxon>
        <taxon>Paenibacillaceae</taxon>
        <taxon>Paenibacillus</taxon>
    </lineage>
</organism>
<evidence type="ECO:0000256" key="8">
    <source>
        <dbReference type="SAM" id="Phobius"/>
    </source>
</evidence>
<dbReference type="InterPro" id="IPR004761">
    <property type="entry name" value="Spore_GerAB"/>
</dbReference>
<comment type="similarity">
    <text evidence="2">Belongs to the amino acid-polyamine-organocation (APC) superfamily. Spore germination protein (SGP) (TC 2.A.3.9) family.</text>
</comment>
<evidence type="ECO:0000313" key="9">
    <source>
        <dbReference type="EMBL" id="MFC5450001.1"/>
    </source>
</evidence>
<dbReference type="Proteomes" id="UP001596044">
    <property type="component" value="Unassembled WGS sequence"/>
</dbReference>
<dbReference type="PANTHER" id="PTHR34975">
    <property type="entry name" value="SPORE GERMINATION PROTEIN A2"/>
    <property type="match status" value="1"/>
</dbReference>
<dbReference type="NCBIfam" id="TIGR00912">
    <property type="entry name" value="2A0309"/>
    <property type="match status" value="1"/>
</dbReference>
<feature type="transmembrane region" description="Helical" evidence="8">
    <location>
        <begin position="175"/>
        <end position="196"/>
    </location>
</feature>
<name>A0ABW0KBV6_9BACL</name>
<evidence type="ECO:0000313" key="10">
    <source>
        <dbReference type="Proteomes" id="UP001596044"/>
    </source>
</evidence>
<feature type="transmembrane region" description="Helical" evidence="8">
    <location>
        <begin position="263"/>
        <end position="284"/>
    </location>
</feature>
<evidence type="ECO:0000256" key="7">
    <source>
        <dbReference type="ARBA" id="ARBA00023136"/>
    </source>
</evidence>
<feature type="transmembrane region" description="Helical" evidence="8">
    <location>
        <begin position="325"/>
        <end position="347"/>
    </location>
</feature>
<evidence type="ECO:0000256" key="4">
    <source>
        <dbReference type="ARBA" id="ARBA00022544"/>
    </source>
</evidence>
<dbReference type="PANTHER" id="PTHR34975:SF2">
    <property type="entry name" value="SPORE GERMINATION PROTEIN A2"/>
    <property type="match status" value="1"/>
</dbReference>
<feature type="transmembrane region" description="Helical" evidence="8">
    <location>
        <begin position="32"/>
        <end position="53"/>
    </location>
</feature>
<dbReference type="Pfam" id="PF03845">
    <property type="entry name" value="Spore_permease"/>
    <property type="match status" value="1"/>
</dbReference>